<dbReference type="OrthoDB" id="4208752at2"/>
<dbReference type="STRING" id="953739.SVEN_2017"/>
<reference evidence="1 2" key="1">
    <citation type="journal article" date="2011" name="BMC Genomics">
        <title>Genome-wide analysis of the role of GlnR in Streptomyces venezuelae provides new insights into global nitrogen regulation in actinomycetes.</title>
        <authorList>
            <person name="Pullan S.T."/>
            <person name="Bibb M.J."/>
            <person name="Merrick M."/>
        </authorList>
    </citation>
    <scope>NUCLEOTIDE SEQUENCE [LARGE SCALE GENOMIC DNA]</scope>
    <source>
        <strain evidence="1">ATCC 10712</strain>
    </source>
</reference>
<dbReference type="EMBL" id="FR845719">
    <property type="protein sequence ID" value="CCA55304.1"/>
    <property type="molecule type" value="Genomic_DNA"/>
</dbReference>
<dbReference type="KEGG" id="sve:SVEN_2017"/>
<accession>F2RKR5</accession>
<keyword evidence="2" id="KW-1185">Reference proteome</keyword>
<dbReference type="Proteomes" id="UP000006854">
    <property type="component" value="Chromosome"/>
</dbReference>
<protein>
    <submittedName>
        <fullName evidence="1">Uncharacterized protein</fullName>
    </submittedName>
</protein>
<evidence type="ECO:0000313" key="2">
    <source>
        <dbReference type="Proteomes" id="UP000006854"/>
    </source>
</evidence>
<dbReference type="AlphaFoldDB" id="F2RKR5"/>
<dbReference type="PATRIC" id="fig|953739.5.peg.4173"/>
<organism evidence="1 2">
    <name type="scientific">Streptomyces venezuelae (strain ATCC 10712 / CBS 650.69 / DSM 40230 / JCM 4526 / NBRC 13096 / PD 04745)</name>
    <dbReference type="NCBI Taxonomy" id="953739"/>
    <lineage>
        <taxon>Bacteria</taxon>
        <taxon>Bacillati</taxon>
        <taxon>Actinomycetota</taxon>
        <taxon>Actinomycetes</taxon>
        <taxon>Kitasatosporales</taxon>
        <taxon>Streptomycetaceae</taxon>
        <taxon>Streptomyces</taxon>
    </lineage>
</organism>
<proteinExistence type="predicted"/>
<evidence type="ECO:0000313" key="1">
    <source>
        <dbReference type="EMBL" id="CCA55304.1"/>
    </source>
</evidence>
<sequence length="152" mass="15613">MTEFGFARASDDVIARRGELAEQVVQALRRAGLPAFRDGGSGSPDRVGAVVHVDPDAETASAAVSVGWRCDPGVARAALDALAAGSPADAPVVRRPGSIGLRMQGALVGILLSAGLIATPEHDEMNPDHVLVFGQMSDLPPALRPTFVPPGS</sequence>
<dbReference type="HOGENOM" id="CLU_1721402_0_0_11"/>
<dbReference type="GeneID" id="51862592"/>
<gene>
    <name evidence="1" type="ordered locus">SVEN_2017</name>
</gene>
<dbReference type="eggNOG" id="ENOG5031S9H">
    <property type="taxonomic scope" value="Bacteria"/>
</dbReference>
<dbReference type="RefSeq" id="WP_015033222.1">
    <property type="nucleotide sequence ID" value="NC_018750.1"/>
</dbReference>
<name>F2RKR5_STRVP</name>